<dbReference type="EMBL" id="KP795491">
    <property type="protein sequence ID" value="AKN36426.1"/>
    <property type="molecule type" value="Genomic_DNA"/>
</dbReference>
<dbReference type="RefSeq" id="WP_371729033.1">
    <property type="nucleotide sequence ID" value="NZ_JBGONR010000050.1"/>
</dbReference>
<evidence type="ECO:0000259" key="1">
    <source>
        <dbReference type="Pfam" id="PF13614"/>
    </source>
</evidence>
<feature type="domain" description="AAA" evidence="1">
    <location>
        <begin position="10"/>
        <end position="187"/>
    </location>
</feature>
<organism evidence="2">
    <name type="scientific">Vibrio splendidus</name>
    <dbReference type="NCBI Taxonomy" id="29497"/>
    <lineage>
        <taxon>Bacteria</taxon>
        <taxon>Pseudomonadati</taxon>
        <taxon>Pseudomonadota</taxon>
        <taxon>Gammaproteobacteria</taxon>
        <taxon>Vibrionales</taxon>
        <taxon>Vibrionaceae</taxon>
        <taxon>Vibrio</taxon>
    </lineage>
</organism>
<dbReference type="InterPro" id="IPR025669">
    <property type="entry name" value="AAA_dom"/>
</dbReference>
<dbReference type="Gene3D" id="3.40.50.300">
    <property type="entry name" value="P-loop containing nucleotide triphosphate hydrolases"/>
    <property type="match status" value="1"/>
</dbReference>
<dbReference type="InterPro" id="IPR050678">
    <property type="entry name" value="DNA_Partitioning_ATPase"/>
</dbReference>
<dbReference type="InterPro" id="IPR027417">
    <property type="entry name" value="P-loop_NTPase"/>
</dbReference>
<evidence type="ECO:0000313" key="2">
    <source>
        <dbReference type="EMBL" id="AKN36426.1"/>
    </source>
</evidence>
<dbReference type="PANTHER" id="PTHR13696">
    <property type="entry name" value="P-LOOP CONTAINING NUCLEOSIDE TRIPHOSPHATE HYDROLASE"/>
    <property type="match status" value="1"/>
</dbReference>
<accession>A0A0H3ZS41</accession>
<proteinExistence type="predicted"/>
<dbReference type="SUPFAM" id="SSF52540">
    <property type="entry name" value="P-loop containing nucleoside triphosphate hydrolases"/>
    <property type="match status" value="1"/>
</dbReference>
<dbReference type="Pfam" id="PF13614">
    <property type="entry name" value="AAA_31"/>
    <property type="match status" value="1"/>
</dbReference>
<sequence>MTTSMKLLTRIIMIGCRKGGVTKTTTTVNLGYELSQHGKRVLVLDFDGQGDSTKFYGREDSEFYIGDALLDRKFDITKAIYPAIINDLEQENLHIIPGRRGDIMTKLDMDMISLTRREERLKLHLDKIKDNYDFILIDTNPGTSVLGLNAVMAATEYLFPTEYKEHSLDGVETLLEHIQDVKFVEEDEIKFIVVPSKISKTAKKALDYGTGYLAERWPNNTANTTIWDRSLFTEAEMEHEPASVINRGHVAARYYKELAKEVIANV</sequence>
<dbReference type="CDD" id="cd02042">
    <property type="entry name" value="ParAB_family"/>
    <property type="match status" value="1"/>
</dbReference>
<dbReference type="AlphaFoldDB" id="A0A0H3ZS41"/>
<protein>
    <submittedName>
        <fullName evidence="2">Chromosome (Plasmid) partitioning protein ParA</fullName>
    </submittedName>
</protein>
<name>A0A0H3ZS41_VIBSP</name>
<reference evidence="2" key="1">
    <citation type="journal article" date="2015" name="MBio">
        <title>Eco-Evolutionary Dynamics of Episomes among Ecologically Cohesive Bacterial Populations.</title>
        <authorList>
            <person name="Xue H."/>
            <person name="Cordero O.X."/>
            <person name="Camas F.M."/>
            <person name="Trimble W."/>
            <person name="Meyer F."/>
            <person name="Guglielmini J."/>
            <person name="Rocha E.P."/>
            <person name="Polz M.F."/>
        </authorList>
    </citation>
    <scope>NUCLEOTIDE SEQUENCE</scope>
    <source>
        <strain evidence="2">FF_308</strain>
    </source>
</reference>
<dbReference type="PANTHER" id="PTHR13696:SF99">
    <property type="entry name" value="COBYRINIC ACID AC-DIAMIDE SYNTHASE"/>
    <property type="match status" value="1"/>
</dbReference>